<proteinExistence type="predicted"/>
<feature type="region of interest" description="Disordered" evidence="1">
    <location>
        <begin position="67"/>
        <end position="114"/>
    </location>
</feature>
<dbReference type="KEGG" id="blac:94344991"/>
<evidence type="ECO:0000313" key="3">
    <source>
        <dbReference type="Proteomes" id="UP000294530"/>
    </source>
</evidence>
<dbReference type="GeneID" id="94344991"/>
<feature type="compositionally biased region" description="Acidic residues" evidence="1">
    <location>
        <begin position="85"/>
        <end position="95"/>
    </location>
</feature>
<feature type="region of interest" description="Disordered" evidence="1">
    <location>
        <begin position="1"/>
        <end position="48"/>
    </location>
</feature>
<feature type="compositionally biased region" description="Basic and acidic residues" evidence="1">
    <location>
        <begin position="96"/>
        <end position="114"/>
    </location>
</feature>
<evidence type="ECO:0000256" key="1">
    <source>
        <dbReference type="SAM" id="MobiDB-lite"/>
    </source>
</evidence>
<dbReference type="AlphaFoldDB" id="A0A976FPN2"/>
<dbReference type="OrthoDB" id="76598at2759"/>
<sequence>MKRTILFESEVQVQGDDEDTEDEVLYQLPSNSASESDSSDTSSSRQLEEEIKLRKLFQKNEVLSSSCISSDEVVMKEPRPTSSSEESELESDSDSDSERGEPRGEPREEQLEHEMLLKENVNSVVKIGERNEKDAVIRKAKERESDLHCLNQMKFSDRNCDENITQIIEVDGYDEEKEAEVGFSKERAFDLDTDDEDWIQDEELQMATQKRNEIVNDSNDEWFEEKVDKNILGEDENDEVGHHMSSLRHIWMNMPGIKKISLASTYSEPAQYEDPTEIFKDYELPKENQQPFHDSKDLNVSPFAQVPRPMVALAADALSRKRKRTVRKEMCESISAATLLNVARVGSQFGDHFVESMLVRNGKALQGIVDCDFVYDKSCWSSLPIKRKPVANWRFVFEHVRKWMGSLKRDDAVYSPLTQKSFKRITKRLKSLYGYTTQHEEHDIFETKADPDIED</sequence>
<accession>A0A976FPN2</accession>
<comment type="caution">
    <text evidence="2">The sequence shown here is derived from an EMBL/GenBank/DDBJ whole genome shotgun (WGS) entry which is preliminary data.</text>
</comment>
<feature type="compositionally biased region" description="Acidic residues" evidence="1">
    <location>
        <begin position="15"/>
        <end position="24"/>
    </location>
</feature>
<reference evidence="2 3" key="1">
    <citation type="journal article" date="2021" name="Genome Biol.">
        <title>AFLAP: assembly-free linkage analysis pipeline using k-mers from genome sequencing data.</title>
        <authorList>
            <person name="Fletcher K."/>
            <person name="Zhang L."/>
            <person name="Gil J."/>
            <person name="Han R."/>
            <person name="Cavanaugh K."/>
            <person name="Michelmore R."/>
        </authorList>
    </citation>
    <scope>NUCLEOTIDE SEQUENCE [LARGE SCALE GENOMIC DNA]</scope>
    <source>
        <strain evidence="2 3">SF5</strain>
    </source>
</reference>
<keyword evidence="3" id="KW-1185">Reference proteome</keyword>
<dbReference type="Proteomes" id="UP000294530">
    <property type="component" value="Unassembled WGS sequence"/>
</dbReference>
<gene>
    <name evidence="2" type="ORF">CCR75_001216</name>
</gene>
<dbReference type="EMBL" id="SHOA02000001">
    <property type="protein sequence ID" value="TDH70657.1"/>
    <property type="molecule type" value="Genomic_DNA"/>
</dbReference>
<protein>
    <submittedName>
        <fullName evidence="2">Uncharacterized protein</fullName>
    </submittedName>
</protein>
<feature type="compositionally biased region" description="Low complexity" evidence="1">
    <location>
        <begin position="30"/>
        <end position="44"/>
    </location>
</feature>
<dbReference type="RefSeq" id="XP_067820156.1">
    <property type="nucleotide sequence ID" value="XM_067959320.1"/>
</dbReference>
<name>A0A976FPN2_BRELC</name>
<evidence type="ECO:0000313" key="2">
    <source>
        <dbReference type="EMBL" id="TDH70657.1"/>
    </source>
</evidence>
<organism evidence="2 3">
    <name type="scientific">Bremia lactucae</name>
    <name type="common">Lettuce downy mildew</name>
    <dbReference type="NCBI Taxonomy" id="4779"/>
    <lineage>
        <taxon>Eukaryota</taxon>
        <taxon>Sar</taxon>
        <taxon>Stramenopiles</taxon>
        <taxon>Oomycota</taxon>
        <taxon>Peronosporomycetes</taxon>
        <taxon>Peronosporales</taxon>
        <taxon>Peronosporaceae</taxon>
        <taxon>Bremia</taxon>
    </lineage>
</organism>